<proteinExistence type="predicted"/>
<evidence type="ECO:0000313" key="2">
    <source>
        <dbReference type="Proteomes" id="UP001152622"/>
    </source>
</evidence>
<dbReference type="Proteomes" id="UP001152622">
    <property type="component" value="Chromosome 9"/>
</dbReference>
<accession>A0A9Q1F2B7</accession>
<name>A0A9Q1F2B7_SYNKA</name>
<dbReference type="EMBL" id="JAINUF010000009">
    <property type="protein sequence ID" value="KAJ8349693.1"/>
    <property type="molecule type" value="Genomic_DNA"/>
</dbReference>
<organism evidence="1 2">
    <name type="scientific">Synaphobranchus kaupii</name>
    <name type="common">Kaup's arrowtooth eel</name>
    <dbReference type="NCBI Taxonomy" id="118154"/>
    <lineage>
        <taxon>Eukaryota</taxon>
        <taxon>Metazoa</taxon>
        <taxon>Chordata</taxon>
        <taxon>Craniata</taxon>
        <taxon>Vertebrata</taxon>
        <taxon>Euteleostomi</taxon>
        <taxon>Actinopterygii</taxon>
        <taxon>Neopterygii</taxon>
        <taxon>Teleostei</taxon>
        <taxon>Anguilliformes</taxon>
        <taxon>Synaphobranchidae</taxon>
        <taxon>Synaphobranchus</taxon>
    </lineage>
</organism>
<reference evidence="1" key="1">
    <citation type="journal article" date="2023" name="Science">
        <title>Genome structures resolve the early diversification of teleost fishes.</title>
        <authorList>
            <person name="Parey E."/>
            <person name="Louis A."/>
            <person name="Montfort J."/>
            <person name="Bouchez O."/>
            <person name="Roques C."/>
            <person name="Iampietro C."/>
            <person name="Lluch J."/>
            <person name="Castinel A."/>
            <person name="Donnadieu C."/>
            <person name="Desvignes T."/>
            <person name="Floi Bucao C."/>
            <person name="Jouanno E."/>
            <person name="Wen M."/>
            <person name="Mejri S."/>
            <person name="Dirks R."/>
            <person name="Jansen H."/>
            <person name="Henkel C."/>
            <person name="Chen W.J."/>
            <person name="Zahm M."/>
            <person name="Cabau C."/>
            <person name="Klopp C."/>
            <person name="Thompson A.W."/>
            <person name="Robinson-Rechavi M."/>
            <person name="Braasch I."/>
            <person name="Lecointre G."/>
            <person name="Bobe J."/>
            <person name="Postlethwait J.H."/>
            <person name="Berthelot C."/>
            <person name="Roest Crollius H."/>
            <person name="Guiguen Y."/>
        </authorList>
    </citation>
    <scope>NUCLEOTIDE SEQUENCE</scope>
    <source>
        <strain evidence="1">WJC10195</strain>
    </source>
</reference>
<sequence>MPSIHLQATREGEGWLYREKTRSRPCLKFFFLLLAFPDRMRRLRGRVAERAANRRSRVQNGGLKRALGMTLPSCEPETEERPSAVCETKEPMCMLQVSWFVWGPAQDEAAAVRLPWSLSLITTDWHQTRSALSIQQNCGGRAWGDPHAERIISQQLAEGLPSERRAALASAYPWAQRSESSVIINPLCVTAAGSKQAGICWLRSPTASLGFKISRGAERAKPERFADDSQCFANTFTCMLE</sequence>
<protein>
    <submittedName>
        <fullName evidence="1">Uncharacterized protein</fullName>
    </submittedName>
</protein>
<evidence type="ECO:0000313" key="1">
    <source>
        <dbReference type="EMBL" id="KAJ8349693.1"/>
    </source>
</evidence>
<dbReference type="AlphaFoldDB" id="A0A9Q1F2B7"/>
<comment type="caution">
    <text evidence="1">The sequence shown here is derived from an EMBL/GenBank/DDBJ whole genome shotgun (WGS) entry which is preliminary data.</text>
</comment>
<gene>
    <name evidence="1" type="ORF">SKAU_G00248230</name>
</gene>
<keyword evidence="2" id="KW-1185">Reference proteome</keyword>